<evidence type="ECO:0000256" key="2">
    <source>
        <dbReference type="ARBA" id="ARBA00005709"/>
    </source>
</evidence>
<evidence type="ECO:0000313" key="6">
    <source>
        <dbReference type="Proteomes" id="UP001342826"/>
    </source>
</evidence>
<comment type="similarity">
    <text evidence="2">Belongs to the bacterial flagellin family.</text>
</comment>
<feature type="domain" description="Flagellin C-terminal" evidence="4">
    <location>
        <begin position="16"/>
        <end position="100"/>
    </location>
</feature>
<keyword evidence="5" id="KW-0969">Cilium</keyword>
<evidence type="ECO:0000256" key="1">
    <source>
        <dbReference type="ARBA" id="ARBA00004365"/>
    </source>
</evidence>
<name>A0ABU6P4G4_9BACI</name>
<dbReference type="Gene3D" id="6.10.10.10">
    <property type="entry name" value="Flagellar export chaperone, C-terminal domain"/>
    <property type="match status" value="1"/>
</dbReference>
<reference evidence="5 6" key="1">
    <citation type="submission" date="2023-03" db="EMBL/GenBank/DDBJ databases">
        <title>Bacillus Genome Sequencing.</title>
        <authorList>
            <person name="Dunlap C."/>
        </authorList>
    </citation>
    <scope>NUCLEOTIDE SEQUENCE [LARGE SCALE GENOMIC DNA]</scope>
    <source>
        <strain evidence="5 6">NRS-1717</strain>
    </source>
</reference>
<accession>A0ABU6P4G4</accession>
<evidence type="ECO:0000256" key="3">
    <source>
        <dbReference type="ARBA" id="ARBA00023143"/>
    </source>
</evidence>
<dbReference type="SUPFAM" id="SSF64518">
    <property type="entry name" value="Phase 1 flagellin"/>
    <property type="match status" value="1"/>
</dbReference>
<gene>
    <name evidence="5" type="ORF">P9271_23570</name>
</gene>
<keyword evidence="3" id="KW-0975">Bacterial flagellum</keyword>
<keyword evidence="5" id="KW-0282">Flagellum</keyword>
<dbReference type="Pfam" id="PF00700">
    <property type="entry name" value="Flagellin_C"/>
    <property type="match status" value="1"/>
</dbReference>
<sequence length="101" mass="11250">MNLGILPPAIPEESLAQVDRALTRVTNYRSIYGALQNRLEYTMNNVDNYAENLIAAESRIRDVDMAKEIMGFTKSGILTQAAQAMLAQANQNPQIILQLLK</sequence>
<dbReference type="Gene3D" id="1.20.1330.10">
    <property type="entry name" value="f41 fragment of flagellin, N-terminal domain"/>
    <property type="match status" value="1"/>
</dbReference>
<dbReference type="Proteomes" id="UP001342826">
    <property type="component" value="Unassembled WGS sequence"/>
</dbReference>
<keyword evidence="5" id="KW-0966">Cell projection</keyword>
<dbReference type="PANTHER" id="PTHR42792:SF2">
    <property type="entry name" value="FLAGELLIN"/>
    <property type="match status" value="1"/>
</dbReference>
<organism evidence="5 6">
    <name type="scientific">Metabacillus fastidiosus</name>
    <dbReference type="NCBI Taxonomy" id="1458"/>
    <lineage>
        <taxon>Bacteria</taxon>
        <taxon>Bacillati</taxon>
        <taxon>Bacillota</taxon>
        <taxon>Bacilli</taxon>
        <taxon>Bacillales</taxon>
        <taxon>Bacillaceae</taxon>
        <taxon>Metabacillus</taxon>
    </lineage>
</organism>
<keyword evidence="6" id="KW-1185">Reference proteome</keyword>
<comment type="caution">
    <text evidence="5">The sequence shown here is derived from an EMBL/GenBank/DDBJ whole genome shotgun (WGS) entry which is preliminary data.</text>
</comment>
<dbReference type="InterPro" id="IPR042187">
    <property type="entry name" value="Flagellin_C_sub2"/>
</dbReference>
<dbReference type="EMBL" id="JARTFS010000033">
    <property type="protein sequence ID" value="MED4404243.1"/>
    <property type="molecule type" value="Genomic_DNA"/>
</dbReference>
<dbReference type="InterPro" id="IPR046358">
    <property type="entry name" value="Flagellin_C"/>
</dbReference>
<dbReference type="PANTHER" id="PTHR42792">
    <property type="entry name" value="FLAGELLIN"/>
    <property type="match status" value="1"/>
</dbReference>
<dbReference type="InterPro" id="IPR001492">
    <property type="entry name" value="Flagellin"/>
</dbReference>
<comment type="subcellular location">
    <subcellularLocation>
        <location evidence="1">Bacterial flagellum</location>
    </subcellularLocation>
</comment>
<evidence type="ECO:0000259" key="4">
    <source>
        <dbReference type="Pfam" id="PF00700"/>
    </source>
</evidence>
<evidence type="ECO:0000313" key="5">
    <source>
        <dbReference type="EMBL" id="MED4404243.1"/>
    </source>
</evidence>
<protein>
    <submittedName>
        <fullName evidence="5">Flagellin</fullName>
    </submittedName>
</protein>
<proteinExistence type="inferred from homology"/>